<dbReference type="AlphaFoldDB" id="A0AA87YXL6"/>
<evidence type="ECO:0000313" key="2">
    <source>
        <dbReference type="EMBL" id="GMN25934.1"/>
    </source>
</evidence>
<dbReference type="Proteomes" id="UP001187192">
    <property type="component" value="Unassembled WGS sequence"/>
</dbReference>
<proteinExistence type="predicted"/>
<dbReference type="Pfam" id="PF13966">
    <property type="entry name" value="zf-RVT"/>
    <property type="match status" value="1"/>
</dbReference>
<reference evidence="2" key="1">
    <citation type="submission" date="2023-07" db="EMBL/GenBank/DDBJ databases">
        <title>draft genome sequence of fig (Ficus carica).</title>
        <authorList>
            <person name="Takahashi T."/>
            <person name="Nishimura K."/>
        </authorList>
    </citation>
    <scope>NUCLEOTIDE SEQUENCE</scope>
</reference>
<sequence>MDRRCLGSTSGGGLDSSWWGKLWKSYVPNKVKIHVWRAFHDALPTKFSLSKRGIEVDKLCPLCRDDLEDTSHAFWYCLEAQERHNKWIFKNKMMNANDVVAWAGRFLGDFLVCNGLDNPLEKKTLAPKVLWHAPSHDQIKINVDAAVDSSLEYIGIGVAARDNV</sequence>
<comment type="caution">
    <text evidence="2">The sequence shown here is derived from an EMBL/GenBank/DDBJ whole genome shotgun (WGS) entry which is preliminary data.</text>
</comment>
<accession>A0AA87YXL6</accession>
<dbReference type="EMBL" id="BTGU01005604">
    <property type="protein sequence ID" value="GMN25934.1"/>
    <property type="molecule type" value="Genomic_DNA"/>
</dbReference>
<gene>
    <name evidence="2" type="ORF">TIFTF001_047765</name>
</gene>
<dbReference type="InterPro" id="IPR026960">
    <property type="entry name" value="RVT-Znf"/>
</dbReference>
<name>A0AA87YXL6_FICCA</name>
<evidence type="ECO:0000313" key="3">
    <source>
        <dbReference type="Proteomes" id="UP001187192"/>
    </source>
</evidence>
<evidence type="ECO:0000259" key="1">
    <source>
        <dbReference type="Pfam" id="PF13966"/>
    </source>
</evidence>
<feature type="domain" description="Reverse transcriptase zinc-binding" evidence="1">
    <location>
        <begin position="16"/>
        <end position="81"/>
    </location>
</feature>
<keyword evidence="3" id="KW-1185">Reference proteome</keyword>
<protein>
    <recommendedName>
        <fullName evidence="1">Reverse transcriptase zinc-binding domain-containing protein</fullName>
    </recommendedName>
</protein>
<organism evidence="2 3">
    <name type="scientific">Ficus carica</name>
    <name type="common">Common fig</name>
    <dbReference type="NCBI Taxonomy" id="3494"/>
    <lineage>
        <taxon>Eukaryota</taxon>
        <taxon>Viridiplantae</taxon>
        <taxon>Streptophyta</taxon>
        <taxon>Embryophyta</taxon>
        <taxon>Tracheophyta</taxon>
        <taxon>Spermatophyta</taxon>
        <taxon>Magnoliopsida</taxon>
        <taxon>eudicotyledons</taxon>
        <taxon>Gunneridae</taxon>
        <taxon>Pentapetalae</taxon>
        <taxon>rosids</taxon>
        <taxon>fabids</taxon>
        <taxon>Rosales</taxon>
        <taxon>Moraceae</taxon>
        <taxon>Ficeae</taxon>
        <taxon>Ficus</taxon>
    </lineage>
</organism>